<dbReference type="RefSeq" id="WP_133535286.1">
    <property type="nucleotide sequence ID" value="NZ_SNYH01000002.1"/>
</dbReference>
<dbReference type="EMBL" id="SNYH01000002">
    <property type="protein sequence ID" value="TDQ28776.1"/>
    <property type="molecule type" value="Genomic_DNA"/>
</dbReference>
<dbReference type="PANTHER" id="PTHR30217">
    <property type="entry name" value="PEPTIDASE U32 FAMILY"/>
    <property type="match status" value="1"/>
</dbReference>
<evidence type="ECO:0000256" key="1">
    <source>
        <dbReference type="ARBA" id="ARBA00022670"/>
    </source>
</evidence>
<evidence type="ECO:0000313" key="5">
    <source>
        <dbReference type="Proteomes" id="UP000295390"/>
    </source>
</evidence>
<organism evidence="4 5">
    <name type="scientific">Tenacibaculum caenipelagi</name>
    <dbReference type="NCBI Taxonomy" id="1325435"/>
    <lineage>
        <taxon>Bacteria</taxon>
        <taxon>Pseudomonadati</taxon>
        <taxon>Bacteroidota</taxon>
        <taxon>Flavobacteriia</taxon>
        <taxon>Flavobacteriales</taxon>
        <taxon>Flavobacteriaceae</taxon>
        <taxon>Tenacibaculum</taxon>
    </lineage>
</organism>
<dbReference type="AlphaFoldDB" id="A0A4R6THV4"/>
<dbReference type="PROSITE" id="PS01276">
    <property type="entry name" value="PEPTIDASE_U32"/>
    <property type="match status" value="1"/>
</dbReference>
<dbReference type="InterPro" id="IPR051454">
    <property type="entry name" value="RNA/ubiquinone_mod_enzymes"/>
</dbReference>
<dbReference type="Pfam" id="PF01136">
    <property type="entry name" value="Peptidase_U32"/>
    <property type="match status" value="1"/>
</dbReference>
<dbReference type="PANTHER" id="PTHR30217:SF6">
    <property type="entry name" value="TRNA HYDROXYLATION PROTEIN P"/>
    <property type="match status" value="1"/>
</dbReference>
<keyword evidence="1 4" id="KW-0645">Protease</keyword>
<keyword evidence="5" id="KW-1185">Reference proteome</keyword>
<dbReference type="Proteomes" id="UP000295390">
    <property type="component" value="Unassembled WGS sequence"/>
</dbReference>
<keyword evidence="2" id="KW-0378">Hydrolase</keyword>
<protein>
    <submittedName>
        <fullName evidence="4">Putative protease</fullName>
    </submittedName>
</protein>
<evidence type="ECO:0000256" key="3">
    <source>
        <dbReference type="ARBA" id="ARBA00038374"/>
    </source>
</evidence>
<evidence type="ECO:0000256" key="2">
    <source>
        <dbReference type="ARBA" id="ARBA00022801"/>
    </source>
</evidence>
<dbReference type="GO" id="GO:0006508">
    <property type="term" value="P:proteolysis"/>
    <property type="evidence" value="ECO:0007669"/>
    <property type="project" value="UniProtKB-KW"/>
</dbReference>
<accession>A0A4R6THV4</accession>
<comment type="similarity">
    <text evidence="3">Belongs to the peptidase U32 family.</text>
</comment>
<dbReference type="InterPro" id="IPR001539">
    <property type="entry name" value="Peptidase_U32"/>
</dbReference>
<name>A0A4R6THV4_9FLAO</name>
<evidence type="ECO:0000313" key="4">
    <source>
        <dbReference type="EMBL" id="TDQ28776.1"/>
    </source>
</evidence>
<sequence>MQKIELMAPAGNFESLQAALDNGCDSVYFGVEQLNMRARASINFTLDDLEEISRRCSEKNVRTYLTLNTIVYDHDLSIVKTLIKRAKEANITAVIAMDQAVIAMARAEGMEVHISTQINITNIETVKFYAMFADTVVLSRELSLRQVKKITEQIGKEEIKGPSGRLLEIEIFGHGALCMAVSGKCYMSLHSHNSSANRGACKQNCRKKYTVIDQESGFEMELDNEYIMSPKDLCTIDFLDQVADAGIKILKIEGRGRAPEYVAKVIKCYRDAIDSLYNGTYDKEKVISWMQELEKVYNRGFWNGYYLGQKLGEWSKEPGSHATQKKVYLGKGMHYFPKAEIGEFKIEAYDLAVGDTILITGPTTGAQEMELKSMFVNDKEAQTATKGDEVTMKLDFRIRPSDKLYKIVKTEFAKN</sequence>
<comment type="caution">
    <text evidence="4">The sequence shown here is derived from an EMBL/GenBank/DDBJ whole genome shotgun (WGS) entry which is preliminary data.</text>
</comment>
<dbReference type="GO" id="GO:0008233">
    <property type="term" value="F:peptidase activity"/>
    <property type="evidence" value="ECO:0007669"/>
    <property type="project" value="UniProtKB-KW"/>
</dbReference>
<dbReference type="OrthoDB" id="9807498at2"/>
<gene>
    <name evidence="4" type="ORF">DFQ07_1156</name>
</gene>
<proteinExistence type="inferred from homology"/>
<reference evidence="4 5" key="1">
    <citation type="submission" date="2019-03" db="EMBL/GenBank/DDBJ databases">
        <title>Genomic Encyclopedia of Type Strains, Phase III (KMG-III): the genomes of soil and plant-associated and newly described type strains.</title>
        <authorList>
            <person name="Whitman W."/>
        </authorList>
    </citation>
    <scope>NUCLEOTIDE SEQUENCE [LARGE SCALE GENOMIC DNA]</scope>
    <source>
        <strain evidence="4 5">CECT 8283</strain>
    </source>
</reference>